<name>A0A1I6MQU5_9BACT</name>
<dbReference type="PANTHER" id="PTHR44227:SF3">
    <property type="entry name" value="PROTEIN O-MANNOSYL-TRANSFERASE TMTC4"/>
    <property type="match status" value="1"/>
</dbReference>
<protein>
    <submittedName>
        <fullName evidence="6">Tetratricopeptide repeat-containing protein</fullName>
    </submittedName>
</protein>
<keyword evidence="4" id="KW-1133">Transmembrane helix</keyword>
<dbReference type="PANTHER" id="PTHR44227">
    <property type="match status" value="1"/>
</dbReference>
<keyword evidence="4" id="KW-0472">Membrane</keyword>
<organism evidence="6 7">
    <name type="scientific">Granulicella pectinivorans</name>
    <dbReference type="NCBI Taxonomy" id="474950"/>
    <lineage>
        <taxon>Bacteria</taxon>
        <taxon>Pseudomonadati</taxon>
        <taxon>Acidobacteriota</taxon>
        <taxon>Terriglobia</taxon>
        <taxon>Terriglobales</taxon>
        <taxon>Acidobacteriaceae</taxon>
        <taxon>Granulicella</taxon>
    </lineage>
</organism>
<keyword evidence="7" id="KW-1185">Reference proteome</keyword>
<dbReference type="InterPro" id="IPR011990">
    <property type="entry name" value="TPR-like_helical_dom_sf"/>
</dbReference>
<gene>
    <name evidence="6" type="ORF">SAMN05421771_3315</name>
</gene>
<feature type="transmembrane region" description="Helical" evidence="4">
    <location>
        <begin position="83"/>
        <end position="104"/>
    </location>
</feature>
<feature type="transmembrane region" description="Helical" evidence="4">
    <location>
        <begin position="282"/>
        <end position="304"/>
    </location>
</feature>
<sequence length="738" mass="81620">MALLALVLVAVFAAYANHFHNTFHFDDFHTVVDNPSIRSLGNIPRFFTDATTFSVLPANRTYRPIVSTMLALDYALGHGYGPLWFHISTFLLFLLQVICLFFLYRMILDRTTPGGHNDWIAIAGAAWYGLHPAMAETVNYVIQRGDLYCTLGCVASLTIYARWPALRKTGIYLAPVAPALLSKPPAAVFPVLLFLYVLLMEEERATWAAARRALMAALPAVALTGALLAFESHMTPKSFAPSILSPWDYRMTQPYVWLRYCDALFLPVHLNVDTDLQVFTEFGLRALVGFVFLAGLAMGIWASLQRRALRPVAFGLLWFVVTQLPTSLYPLSEVENDHRMFFSFVGLVLAAICLLGEAVRRWIPRGERRAWAGAAVVVILAAYGWGTHVRNTVWRTEESLWRDDVEKSPKNGRGLMIYGLTQMNIGKYPEALDLFQRALLLTPNYATLEVNLGVVTAAMGNDGQADGHFLRAIQLAPADDTPLAYYGRYLIAKGRLPEAIAVLRKAVAVNGSRMMQRTLLVEALAKAGDLAGTKAEEQEVLRLDPGNVEVKLALAGPALQGAPMWLQMSLTQYQNHAYQQSIASAKKALDIDPKLAEAYNNIGADYAEMGDLKNAIANEKMALEINPDLQIAKNNLNAYTAKATQPAGTKTPEDFLNDSLRLNQAGRFDESIAAARAALALRPNFPEAWNNIAAAYESEQKWDQAINAAKRAIALKPDFQLAKNNLAWSLSQKQKAGR</sequence>
<dbReference type="PROSITE" id="PS50293">
    <property type="entry name" value="TPR_REGION"/>
    <property type="match status" value="1"/>
</dbReference>
<feature type="transmembrane region" description="Helical" evidence="4">
    <location>
        <begin position="213"/>
        <end position="230"/>
    </location>
</feature>
<evidence type="ECO:0000256" key="4">
    <source>
        <dbReference type="SAM" id="Phobius"/>
    </source>
</evidence>
<feature type="transmembrane region" description="Helical" evidence="4">
    <location>
        <begin position="370"/>
        <end position="386"/>
    </location>
</feature>
<dbReference type="RefSeq" id="WP_141223972.1">
    <property type="nucleotide sequence ID" value="NZ_FOZL01000001.1"/>
</dbReference>
<accession>A0A1I6MQU5</accession>
<feature type="transmembrane region" description="Helical" evidence="4">
    <location>
        <begin position="147"/>
        <end position="165"/>
    </location>
</feature>
<evidence type="ECO:0000256" key="1">
    <source>
        <dbReference type="ARBA" id="ARBA00022737"/>
    </source>
</evidence>
<dbReference type="STRING" id="474950.SAMN05421771_3315"/>
<dbReference type="PROSITE" id="PS50005">
    <property type="entry name" value="TPR"/>
    <property type="match status" value="4"/>
</dbReference>
<feature type="repeat" description="TPR" evidence="3">
    <location>
        <begin position="446"/>
        <end position="479"/>
    </location>
</feature>
<keyword evidence="2 3" id="KW-0802">TPR repeat</keyword>
<feature type="signal peptide" evidence="5">
    <location>
        <begin position="1"/>
        <end position="16"/>
    </location>
</feature>
<evidence type="ECO:0000313" key="7">
    <source>
        <dbReference type="Proteomes" id="UP000199024"/>
    </source>
</evidence>
<evidence type="ECO:0000313" key="6">
    <source>
        <dbReference type="EMBL" id="SFS18011.1"/>
    </source>
</evidence>
<feature type="repeat" description="TPR" evidence="3">
    <location>
        <begin position="596"/>
        <end position="629"/>
    </location>
</feature>
<dbReference type="Proteomes" id="UP000199024">
    <property type="component" value="Unassembled WGS sequence"/>
</dbReference>
<dbReference type="Pfam" id="PF00515">
    <property type="entry name" value="TPR_1"/>
    <property type="match status" value="1"/>
</dbReference>
<feature type="transmembrane region" description="Helical" evidence="4">
    <location>
        <begin position="340"/>
        <end position="358"/>
    </location>
</feature>
<dbReference type="AlphaFoldDB" id="A0A1I6MQU5"/>
<evidence type="ECO:0000256" key="2">
    <source>
        <dbReference type="ARBA" id="ARBA00022803"/>
    </source>
</evidence>
<dbReference type="SUPFAM" id="SSF48452">
    <property type="entry name" value="TPR-like"/>
    <property type="match status" value="1"/>
</dbReference>
<reference evidence="6 7" key="1">
    <citation type="submission" date="2016-10" db="EMBL/GenBank/DDBJ databases">
        <authorList>
            <person name="de Groot N.N."/>
        </authorList>
    </citation>
    <scope>NUCLEOTIDE SEQUENCE [LARGE SCALE GENOMIC DNA]</scope>
    <source>
        <strain evidence="6 7">DSM 21001</strain>
    </source>
</reference>
<feature type="transmembrane region" description="Helical" evidence="4">
    <location>
        <begin position="311"/>
        <end position="328"/>
    </location>
</feature>
<dbReference type="InterPro" id="IPR052346">
    <property type="entry name" value="O-mannosyl-transferase_TMTC"/>
</dbReference>
<feature type="transmembrane region" description="Helical" evidence="4">
    <location>
        <begin position="185"/>
        <end position="201"/>
    </location>
</feature>
<keyword evidence="5" id="KW-0732">Signal</keyword>
<dbReference type="InterPro" id="IPR019734">
    <property type="entry name" value="TPR_rpt"/>
</dbReference>
<feature type="repeat" description="TPR" evidence="3">
    <location>
        <begin position="686"/>
        <end position="719"/>
    </location>
</feature>
<proteinExistence type="predicted"/>
<evidence type="ECO:0000256" key="5">
    <source>
        <dbReference type="SAM" id="SignalP"/>
    </source>
</evidence>
<keyword evidence="4" id="KW-0812">Transmembrane</keyword>
<evidence type="ECO:0000256" key="3">
    <source>
        <dbReference type="PROSITE-ProRule" id="PRU00339"/>
    </source>
</evidence>
<feature type="repeat" description="TPR" evidence="3">
    <location>
        <begin position="412"/>
        <end position="445"/>
    </location>
</feature>
<dbReference type="Gene3D" id="1.25.40.10">
    <property type="entry name" value="Tetratricopeptide repeat domain"/>
    <property type="match status" value="3"/>
</dbReference>
<dbReference type="EMBL" id="FOZL01000001">
    <property type="protein sequence ID" value="SFS18011.1"/>
    <property type="molecule type" value="Genomic_DNA"/>
</dbReference>
<dbReference type="OrthoDB" id="9815643at2"/>
<feature type="chain" id="PRO_5011625026" evidence="5">
    <location>
        <begin position="17"/>
        <end position="738"/>
    </location>
</feature>
<keyword evidence="1" id="KW-0677">Repeat</keyword>
<dbReference type="SMART" id="SM00028">
    <property type="entry name" value="TPR"/>
    <property type="match status" value="7"/>
</dbReference>